<evidence type="ECO:0000313" key="1">
    <source>
        <dbReference type="EMBL" id="JAP09540.1"/>
    </source>
</evidence>
<dbReference type="EMBL" id="GEDG01034812">
    <property type="protein sequence ID" value="JAP09540.1"/>
    <property type="molecule type" value="Transcribed_RNA"/>
</dbReference>
<name>A0A0V0GMT7_SOLCH</name>
<protein>
    <submittedName>
        <fullName evidence="1">Putative ovule protein</fullName>
    </submittedName>
</protein>
<organism evidence="1">
    <name type="scientific">Solanum chacoense</name>
    <name type="common">Chaco potato</name>
    <dbReference type="NCBI Taxonomy" id="4108"/>
    <lineage>
        <taxon>Eukaryota</taxon>
        <taxon>Viridiplantae</taxon>
        <taxon>Streptophyta</taxon>
        <taxon>Embryophyta</taxon>
        <taxon>Tracheophyta</taxon>
        <taxon>Spermatophyta</taxon>
        <taxon>Magnoliopsida</taxon>
        <taxon>eudicotyledons</taxon>
        <taxon>Gunneridae</taxon>
        <taxon>Pentapetalae</taxon>
        <taxon>asterids</taxon>
        <taxon>lamiids</taxon>
        <taxon>Solanales</taxon>
        <taxon>Solanaceae</taxon>
        <taxon>Solanoideae</taxon>
        <taxon>Solaneae</taxon>
        <taxon>Solanum</taxon>
    </lineage>
</organism>
<proteinExistence type="predicted"/>
<accession>A0A0V0GMT7</accession>
<dbReference type="AlphaFoldDB" id="A0A0V0GMT7"/>
<reference evidence="1" key="1">
    <citation type="submission" date="2015-12" db="EMBL/GenBank/DDBJ databases">
        <title>Gene expression during late stages of embryo sac development: a critical building block for successful pollen-pistil interactions.</title>
        <authorList>
            <person name="Liu Y."/>
            <person name="Joly V."/>
            <person name="Sabar M."/>
            <person name="Matton D.P."/>
        </authorList>
    </citation>
    <scope>NUCLEOTIDE SEQUENCE</scope>
</reference>
<sequence>MGDHQEWLKGKASKVSALGLQNFEAPINFNSDFMILISLKTILKITIKKEKNKQKKKEEQSTFYQEYFRTLN</sequence>